<evidence type="ECO:0000313" key="2">
    <source>
        <dbReference type="Proteomes" id="UP000219369"/>
    </source>
</evidence>
<name>A0A2H3TRA4_FUSOX</name>
<organism evidence="1 2">
    <name type="scientific">Fusarium oxysporum</name>
    <name type="common">Fusarium vascular wilt</name>
    <dbReference type="NCBI Taxonomy" id="5507"/>
    <lineage>
        <taxon>Eukaryota</taxon>
        <taxon>Fungi</taxon>
        <taxon>Dikarya</taxon>
        <taxon>Ascomycota</taxon>
        <taxon>Pezizomycotina</taxon>
        <taxon>Sordariomycetes</taxon>
        <taxon>Hypocreomycetidae</taxon>
        <taxon>Hypocreales</taxon>
        <taxon>Nectriaceae</taxon>
        <taxon>Fusarium</taxon>
        <taxon>Fusarium oxysporum species complex</taxon>
    </lineage>
</organism>
<dbReference type="AlphaFoldDB" id="A0A2H3TRA4"/>
<proteinExistence type="predicted"/>
<reference evidence="2" key="1">
    <citation type="submission" date="2016-09" db="EMBL/GenBank/DDBJ databases">
        <authorList>
            <person name="Guldener U."/>
        </authorList>
    </citation>
    <scope>NUCLEOTIDE SEQUENCE [LARGE SCALE GENOMIC DNA]</scope>
    <source>
        <strain evidence="2">V64-1</strain>
    </source>
</reference>
<sequence>MGKQGLEGETRRGERSCYKPSGYVMYL</sequence>
<accession>A0A2H3TRA4</accession>
<dbReference type="EMBL" id="FMJY01000009">
    <property type="protein sequence ID" value="SCO90205.1"/>
    <property type="molecule type" value="Genomic_DNA"/>
</dbReference>
<dbReference type="Proteomes" id="UP000219369">
    <property type="component" value="Unassembled WGS sequence"/>
</dbReference>
<protein>
    <submittedName>
        <fullName evidence="1">Uncharacterized protein</fullName>
    </submittedName>
</protein>
<evidence type="ECO:0000313" key="1">
    <source>
        <dbReference type="EMBL" id="SCO90205.1"/>
    </source>
</evidence>
<gene>
    <name evidence="1" type="ORF">FRV6_14333</name>
</gene>